<protein>
    <recommendedName>
        <fullName evidence="3">Reverse transcriptase</fullName>
    </recommendedName>
</protein>
<dbReference type="PANTHER" id="PTHR33116">
    <property type="entry name" value="REVERSE TRANSCRIPTASE ZINC-BINDING DOMAIN-CONTAINING PROTEIN-RELATED-RELATED"/>
    <property type="match status" value="1"/>
</dbReference>
<evidence type="ECO:0000313" key="2">
    <source>
        <dbReference type="Proteomes" id="UP001151760"/>
    </source>
</evidence>
<proteinExistence type="predicted"/>
<dbReference type="EMBL" id="BQNB010010688">
    <property type="protein sequence ID" value="GJS80664.1"/>
    <property type="molecule type" value="Genomic_DNA"/>
</dbReference>
<gene>
    <name evidence="1" type="ORF">Tco_0730545</name>
</gene>
<accession>A0ABQ4YS32</accession>
<dbReference type="PANTHER" id="PTHR33116:SF78">
    <property type="entry name" value="OS12G0587133 PROTEIN"/>
    <property type="match status" value="1"/>
</dbReference>
<comment type="caution">
    <text evidence="1">The sequence shown here is derived from an EMBL/GenBank/DDBJ whole genome shotgun (WGS) entry which is preliminary data.</text>
</comment>
<organism evidence="1 2">
    <name type="scientific">Tanacetum coccineum</name>
    <dbReference type="NCBI Taxonomy" id="301880"/>
    <lineage>
        <taxon>Eukaryota</taxon>
        <taxon>Viridiplantae</taxon>
        <taxon>Streptophyta</taxon>
        <taxon>Embryophyta</taxon>
        <taxon>Tracheophyta</taxon>
        <taxon>Spermatophyta</taxon>
        <taxon>Magnoliopsida</taxon>
        <taxon>eudicotyledons</taxon>
        <taxon>Gunneridae</taxon>
        <taxon>Pentapetalae</taxon>
        <taxon>asterids</taxon>
        <taxon>campanulids</taxon>
        <taxon>Asterales</taxon>
        <taxon>Asteraceae</taxon>
        <taxon>Asteroideae</taxon>
        <taxon>Anthemideae</taxon>
        <taxon>Anthemidinae</taxon>
        <taxon>Tanacetum</taxon>
    </lineage>
</organism>
<reference evidence="1" key="1">
    <citation type="journal article" date="2022" name="Int. J. Mol. Sci.">
        <title>Draft Genome of Tanacetum Coccineum: Genomic Comparison of Closely Related Tanacetum-Family Plants.</title>
        <authorList>
            <person name="Yamashiro T."/>
            <person name="Shiraishi A."/>
            <person name="Nakayama K."/>
            <person name="Satake H."/>
        </authorList>
    </citation>
    <scope>NUCLEOTIDE SEQUENCE</scope>
</reference>
<reference evidence="1" key="2">
    <citation type="submission" date="2022-01" db="EMBL/GenBank/DDBJ databases">
        <authorList>
            <person name="Yamashiro T."/>
            <person name="Shiraishi A."/>
            <person name="Satake H."/>
            <person name="Nakayama K."/>
        </authorList>
    </citation>
    <scope>NUCLEOTIDE SEQUENCE</scope>
</reference>
<name>A0ABQ4YS32_9ASTR</name>
<evidence type="ECO:0008006" key="3">
    <source>
        <dbReference type="Google" id="ProtNLM"/>
    </source>
</evidence>
<keyword evidence="2" id="KW-1185">Reference proteome</keyword>
<evidence type="ECO:0000313" key="1">
    <source>
        <dbReference type="EMBL" id="GJS80664.1"/>
    </source>
</evidence>
<dbReference type="Proteomes" id="UP001151760">
    <property type="component" value="Unassembled WGS sequence"/>
</dbReference>
<sequence length="225" mass="25786">MILPFKEGKLLVKYLGVLLVPSRLLYRDCMELMEKVKRRINDWKNKYLSLVGRAQLIRSVLSSTHIYWASVFILPSGLMLELEQLIRGLLWCQGEMRKGKAKVAWEDVCFLKREGGLVRPFIWYRVGNGATISAWFDNWCASSSPLANFISNRDIYRAGLGLSAKVNEIIVSRMWKWPAEWTSKYPMLANLAVPNLSNASDGLLWRHISNDESNFSVAKVPKCET</sequence>